<dbReference type="AlphaFoldDB" id="A0A5B3G3H2"/>
<dbReference type="Pfam" id="PF18935">
    <property type="entry name" value="DUF5683"/>
    <property type="match status" value="2"/>
</dbReference>
<evidence type="ECO:0000256" key="2">
    <source>
        <dbReference type="SAM" id="SignalP"/>
    </source>
</evidence>
<evidence type="ECO:0000313" key="7">
    <source>
        <dbReference type="Proteomes" id="UP000323567"/>
    </source>
</evidence>
<keyword evidence="1" id="KW-1133">Transmembrane helix</keyword>
<feature type="transmembrane region" description="Helical" evidence="1">
    <location>
        <begin position="252"/>
        <end position="272"/>
    </location>
</feature>
<accession>A0A5B3G3H2</accession>
<feature type="transmembrane region" description="Helical" evidence="1">
    <location>
        <begin position="143"/>
        <end position="162"/>
    </location>
</feature>
<feature type="domain" description="DUF5683" evidence="3">
    <location>
        <begin position="231"/>
        <end position="389"/>
    </location>
</feature>
<evidence type="ECO:0000313" key="4">
    <source>
        <dbReference type="EMBL" id="KAA2367950.1"/>
    </source>
</evidence>
<evidence type="ECO:0000259" key="3">
    <source>
        <dbReference type="Pfam" id="PF18935"/>
    </source>
</evidence>
<keyword evidence="2" id="KW-0732">Signal</keyword>
<feature type="chain" id="PRO_5036138407" description="DUF5683 domain-containing protein" evidence="2">
    <location>
        <begin position="24"/>
        <end position="389"/>
    </location>
</feature>
<dbReference type="EMBL" id="VVXK01000016">
    <property type="protein sequence ID" value="KAA2367950.1"/>
    <property type="molecule type" value="Genomic_DNA"/>
</dbReference>
<name>A0A5B3G3H2_9BACT</name>
<sequence>MVTIRFRLLLLVAALSLGLPAGAQLHRGARTVVRGGLLEKPDSLKGRRDSLRLAGLVRQIDSIAAAEYAADSAAVADLRSDDLHYLDSLALARFDAAQRGVDTTTKRKVYKKGWFMSDSMSLSKVCWISTVVPGYGQIYNKQYWKLPILYGLVGTGLGLYIHENKTYKPLKRQFESYTDVNLSRTPELDALQSKMIRSNTRRQVYLGITIASYIYFIGDAAVSYSTNDVSSVKKATTLACIFPGAGQIYNKSYWKVPFVIGGFASMIYCIDWNNRGYQRFKKAYNLLSDYDRNPDKYPDGPTDEFHGRYSASFIRNLRNNYRRNRDLCIILSGALYVLQIVDAHVDAHLKDYDISDDLSMNLEPLVDYTYVPTLGGNRPVFGFNLSLKF</sequence>
<evidence type="ECO:0000313" key="5">
    <source>
        <dbReference type="EMBL" id="KAA2378355.1"/>
    </source>
</evidence>
<dbReference type="Proteomes" id="UP000322658">
    <property type="component" value="Unassembled WGS sequence"/>
</dbReference>
<dbReference type="Proteomes" id="UP000323567">
    <property type="component" value="Unassembled WGS sequence"/>
</dbReference>
<evidence type="ECO:0000313" key="6">
    <source>
        <dbReference type="Proteomes" id="UP000322658"/>
    </source>
</evidence>
<evidence type="ECO:0000256" key="1">
    <source>
        <dbReference type="SAM" id="Phobius"/>
    </source>
</evidence>
<keyword evidence="1" id="KW-0812">Transmembrane</keyword>
<keyword evidence="1" id="KW-0472">Membrane</keyword>
<gene>
    <name evidence="5" type="ORF">F2Y07_00450</name>
    <name evidence="4" type="ORF">F2Y13_11100</name>
</gene>
<feature type="domain" description="DUF5683" evidence="3">
    <location>
        <begin position="121"/>
        <end position="223"/>
    </location>
</feature>
<dbReference type="InterPro" id="IPR043738">
    <property type="entry name" value="DUF5683"/>
</dbReference>
<dbReference type="RefSeq" id="WP_118406112.1">
    <property type="nucleotide sequence ID" value="NZ_AP031448.1"/>
</dbReference>
<dbReference type="EMBL" id="VVXJ01000001">
    <property type="protein sequence ID" value="KAA2378355.1"/>
    <property type="molecule type" value="Genomic_DNA"/>
</dbReference>
<reference evidence="6 7" key="1">
    <citation type="journal article" date="2019" name="Nat. Med.">
        <title>A library of human gut bacterial isolates paired with longitudinal multiomics data enables mechanistic microbiome research.</title>
        <authorList>
            <person name="Poyet M."/>
            <person name="Groussin M."/>
            <person name="Gibbons S.M."/>
            <person name="Avila-Pacheco J."/>
            <person name="Jiang X."/>
            <person name="Kearney S.M."/>
            <person name="Perrotta A.R."/>
            <person name="Berdy B."/>
            <person name="Zhao S."/>
            <person name="Lieberman T.D."/>
            <person name="Swanson P.K."/>
            <person name="Smith M."/>
            <person name="Roesemann S."/>
            <person name="Alexander J.E."/>
            <person name="Rich S.A."/>
            <person name="Livny J."/>
            <person name="Vlamakis H."/>
            <person name="Clish C."/>
            <person name="Bullock K."/>
            <person name="Deik A."/>
            <person name="Scott J."/>
            <person name="Pierce K.A."/>
            <person name="Xavier R.J."/>
            <person name="Alm E.J."/>
        </authorList>
    </citation>
    <scope>NUCLEOTIDE SEQUENCE [LARGE SCALE GENOMIC DNA]</scope>
    <source>
        <strain evidence="5 6">BIOML-A1</strain>
        <strain evidence="4 7">BIOML-A2</strain>
    </source>
</reference>
<organism evidence="4 7">
    <name type="scientific">Alistipes shahii</name>
    <dbReference type="NCBI Taxonomy" id="328814"/>
    <lineage>
        <taxon>Bacteria</taxon>
        <taxon>Pseudomonadati</taxon>
        <taxon>Bacteroidota</taxon>
        <taxon>Bacteroidia</taxon>
        <taxon>Bacteroidales</taxon>
        <taxon>Rikenellaceae</taxon>
        <taxon>Alistipes</taxon>
    </lineage>
</organism>
<feature type="transmembrane region" description="Helical" evidence="1">
    <location>
        <begin position="204"/>
        <end position="224"/>
    </location>
</feature>
<feature type="signal peptide" evidence="2">
    <location>
        <begin position="1"/>
        <end position="23"/>
    </location>
</feature>
<comment type="caution">
    <text evidence="4">The sequence shown here is derived from an EMBL/GenBank/DDBJ whole genome shotgun (WGS) entry which is preliminary data.</text>
</comment>
<proteinExistence type="predicted"/>
<protein>
    <recommendedName>
        <fullName evidence="3">DUF5683 domain-containing protein</fullName>
    </recommendedName>
</protein>